<dbReference type="Proteomes" id="UP000308600">
    <property type="component" value="Unassembled WGS sequence"/>
</dbReference>
<name>A0ACD3BCH1_9AGAR</name>
<evidence type="ECO:0000313" key="2">
    <source>
        <dbReference type="Proteomes" id="UP000308600"/>
    </source>
</evidence>
<organism evidence="1 2">
    <name type="scientific">Pluteus cervinus</name>
    <dbReference type="NCBI Taxonomy" id="181527"/>
    <lineage>
        <taxon>Eukaryota</taxon>
        <taxon>Fungi</taxon>
        <taxon>Dikarya</taxon>
        <taxon>Basidiomycota</taxon>
        <taxon>Agaricomycotina</taxon>
        <taxon>Agaricomycetes</taxon>
        <taxon>Agaricomycetidae</taxon>
        <taxon>Agaricales</taxon>
        <taxon>Pluteineae</taxon>
        <taxon>Pluteaceae</taxon>
        <taxon>Pluteus</taxon>
    </lineage>
</organism>
<reference evidence="1 2" key="1">
    <citation type="journal article" date="2019" name="Nat. Ecol. Evol.">
        <title>Megaphylogeny resolves global patterns of mushroom evolution.</title>
        <authorList>
            <person name="Varga T."/>
            <person name="Krizsan K."/>
            <person name="Foldi C."/>
            <person name="Dima B."/>
            <person name="Sanchez-Garcia M."/>
            <person name="Sanchez-Ramirez S."/>
            <person name="Szollosi G.J."/>
            <person name="Szarkandi J.G."/>
            <person name="Papp V."/>
            <person name="Albert L."/>
            <person name="Andreopoulos W."/>
            <person name="Angelini C."/>
            <person name="Antonin V."/>
            <person name="Barry K.W."/>
            <person name="Bougher N.L."/>
            <person name="Buchanan P."/>
            <person name="Buyck B."/>
            <person name="Bense V."/>
            <person name="Catcheside P."/>
            <person name="Chovatia M."/>
            <person name="Cooper J."/>
            <person name="Damon W."/>
            <person name="Desjardin D."/>
            <person name="Finy P."/>
            <person name="Geml J."/>
            <person name="Haridas S."/>
            <person name="Hughes K."/>
            <person name="Justo A."/>
            <person name="Karasinski D."/>
            <person name="Kautmanova I."/>
            <person name="Kiss B."/>
            <person name="Kocsube S."/>
            <person name="Kotiranta H."/>
            <person name="LaButti K.M."/>
            <person name="Lechner B.E."/>
            <person name="Liimatainen K."/>
            <person name="Lipzen A."/>
            <person name="Lukacs Z."/>
            <person name="Mihaltcheva S."/>
            <person name="Morgado L.N."/>
            <person name="Niskanen T."/>
            <person name="Noordeloos M.E."/>
            <person name="Ohm R.A."/>
            <person name="Ortiz-Santana B."/>
            <person name="Ovrebo C."/>
            <person name="Racz N."/>
            <person name="Riley R."/>
            <person name="Savchenko A."/>
            <person name="Shiryaev A."/>
            <person name="Soop K."/>
            <person name="Spirin V."/>
            <person name="Szebenyi C."/>
            <person name="Tomsovsky M."/>
            <person name="Tulloss R.E."/>
            <person name="Uehling J."/>
            <person name="Grigoriev I.V."/>
            <person name="Vagvolgyi C."/>
            <person name="Papp T."/>
            <person name="Martin F.M."/>
            <person name="Miettinen O."/>
            <person name="Hibbett D.S."/>
            <person name="Nagy L.G."/>
        </authorList>
    </citation>
    <scope>NUCLEOTIDE SEQUENCE [LARGE SCALE GENOMIC DNA]</scope>
    <source>
        <strain evidence="1 2">NL-1719</strain>
    </source>
</reference>
<accession>A0ACD3BCH1</accession>
<evidence type="ECO:0000313" key="1">
    <source>
        <dbReference type="EMBL" id="TFK75361.1"/>
    </source>
</evidence>
<protein>
    <submittedName>
        <fullName evidence="1">Uncharacterized protein</fullName>
    </submittedName>
</protein>
<gene>
    <name evidence="1" type="ORF">BDN72DRAFT_832223</name>
</gene>
<proteinExistence type="predicted"/>
<sequence length="1136" mass="126834">MDAAANKRAALEQLKFNKSQFASRAAHAASSSTLSAHPNTMPYGQPPSQSRDGTVQSRFFPMTPSTSLGRVLVPNSSPLQSDDFQRFQPPQPPGNDYDVAPPASALFDDPWSISSRASRMDALTSSSNFLSHGNQIHASARRPWSSDDKEQGEEEGPPRKRLNTGATQDAPNHMTSPGSPEIQMPGNKRRAAPSVLELHSTSSDESLPEVDSAFNGLSKPRIVRERPTPSGSPSVVPDPSQDPRFIRFRMTFPMDSPARIQSAWLHAGGDERRATELLSDPSWVPRSPGKIQTQNENMGRVKELDEASKAQKIATKEKGKKSMIYANRTALESNPNRQTISTPPPPSKAMVELSVASPSTPAIAHPRRRRINAIVDSDSDADTDSDDDRPNKRNRQEDSDESRTLTYFNSSNSEALQELTGCTPEQAEAIVKLRPFGSVEDLNTKLGQGKKKAGPVGISPRLFEDCTKIFLGYGAVDTVLDGIEQIGASIRMDIASWTPSEYSNKGKGKEVGDPDLPLGEIEDGALSLRTHRASSSKTATGYLDKQPSLLNEAVQLKEYQLLGVNWLSLLYGRRLSCILADEMGLGKTVQVISFLAHLKENGNKGPHLVIVPSSTLENWCREFARFAPSISVQTYYAGKEERPHLRQTLLDSQRSTSKNNQGWEVLITTYNLAQGDDRDRKFFKRIEWDACIYDEGHVLKNCESQRYKALLKYGANWRLLLTGTPLQNNLQELVSLMNFILPKYFAERMDSLRAIFKVKGTSKVSLLSQERISRAKKMMTPFVLRRRKDQVLKDLPHKSERIEWCELTTLQRSIYVDALQRSRKTICTSRGSSAEPPEPPPKNGKKAKKPPRAGTKSKGQTYQENSANVLMDLRKAASHPMLFRTRFTDDTLTGITNQLLKEPDFKKRGALFDLVKEDMSVMTDAELQVFCATYKSTRKYLQDNTCYLDAGKVKSLLKLLNQYQKEDRKVLVFSQFTQILDILQAILREHKIKYLVLTGSTPVDVRQTLVDEFTEDESISVFLLSTKAGGMGINLTAASVVIMFDQDFNPHNDRQAQDRAYRIGQKRDVEVVKLISRGTIEEDMLKLGETKLALDEAVAGDGEEKEDSESAPEREMKMSLMNVLRQQLERQETAST</sequence>
<keyword evidence="2" id="KW-1185">Reference proteome</keyword>
<dbReference type="EMBL" id="ML208263">
    <property type="protein sequence ID" value="TFK75361.1"/>
    <property type="molecule type" value="Genomic_DNA"/>
</dbReference>